<proteinExistence type="inferred from homology"/>
<evidence type="ECO:0000256" key="2">
    <source>
        <dbReference type="SAM" id="Coils"/>
    </source>
</evidence>
<reference evidence="6" key="1">
    <citation type="submission" date="2016-12" db="EMBL/GenBank/DDBJ databases">
        <title>Draft Genome Sequences od Carboxydothermus pertinax and islandicus, Hydrogenogenic Carboxydotrophic Bacteria.</title>
        <authorList>
            <person name="Fukuyama Y."/>
            <person name="Ohmae K."/>
            <person name="Yoneda Y."/>
            <person name="Yoshida T."/>
            <person name="Sako Y."/>
        </authorList>
    </citation>
    <scope>NUCLEOTIDE SEQUENCE [LARGE SCALE GENOMIC DNA]</scope>
    <source>
        <strain evidence="6">Ug1</strain>
    </source>
</reference>
<dbReference type="AlphaFoldDB" id="A0A1L8CUF1"/>
<feature type="coiled-coil region" evidence="2">
    <location>
        <begin position="457"/>
        <end position="484"/>
    </location>
</feature>
<comment type="similarity">
    <text evidence="1">Belongs to the protein kinase superfamily. ADCK protein kinase family.</text>
</comment>
<feature type="domain" description="ABC1 atypical kinase-like" evidence="4">
    <location>
        <begin position="89"/>
        <end position="333"/>
    </location>
</feature>
<keyword evidence="3" id="KW-1133">Transmembrane helix</keyword>
<evidence type="ECO:0000259" key="4">
    <source>
        <dbReference type="Pfam" id="PF03109"/>
    </source>
</evidence>
<dbReference type="STRING" id="870242.cpu_09890"/>
<feature type="transmembrane region" description="Helical" evidence="3">
    <location>
        <begin position="520"/>
        <end position="536"/>
    </location>
</feature>
<dbReference type="OrthoDB" id="9795390at2"/>
<dbReference type="EMBL" id="BDJK01000014">
    <property type="protein sequence ID" value="GAV22479.1"/>
    <property type="molecule type" value="Genomic_DNA"/>
</dbReference>
<name>A0A1L8CUF1_9THEO</name>
<feature type="transmembrane region" description="Helical" evidence="3">
    <location>
        <begin position="489"/>
        <end position="508"/>
    </location>
</feature>
<comment type="caution">
    <text evidence="5">The sequence shown here is derived from an EMBL/GenBank/DDBJ whole genome shotgun (WGS) entry which is preliminary data.</text>
</comment>
<dbReference type="CDD" id="cd05121">
    <property type="entry name" value="ABC1_ADCK3-like"/>
    <property type="match status" value="1"/>
</dbReference>
<keyword evidence="3" id="KW-0472">Membrane</keyword>
<gene>
    <name evidence="5" type="ORF">cpu_09890</name>
</gene>
<keyword evidence="3" id="KW-0812">Transmembrane</keyword>
<dbReference type="InterPro" id="IPR011009">
    <property type="entry name" value="Kinase-like_dom_sf"/>
</dbReference>
<accession>A0A1L8CUF1</accession>
<dbReference type="Pfam" id="PF03109">
    <property type="entry name" value="ABC1"/>
    <property type="match status" value="1"/>
</dbReference>
<dbReference type="PANTHER" id="PTHR10566">
    <property type="entry name" value="CHAPERONE-ACTIVITY OF BC1 COMPLEX CABC1 -RELATED"/>
    <property type="match status" value="1"/>
</dbReference>
<dbReference type="InterPro" id="IPR050154">
    <property type="entry name" value="UbiB_kinase"/>
</dbReference>
<dbReference type="SUPFAM" id="SSF56112">
    <property type="entry name" value="Protein kinase-like (PK-like)"/>
    <property type="match status" value="1"/>
</dbReference>
<dbReference type="Proteomes" id="UP000187485">
    <property type="component" value="Unassembled WGS sequence"/>
</dbReference>
<evidence type="ECO:0000256" key="3">
    <source>
        <dbReference type="SAM" id="Phobius"/>
    </source>
</evidence>
<dbReference type="PANTHER" id="PTHR10566:SF113">
    <property type="entry name" value="PROTEIN ACTIVITY OF BC1 COMPLEX KINASE 7, CHLOROPLASTIC"/>
    <property type="match status" value="1"/>
</dbReference>
<organism evidence="5 6">
    <name type="scientific">Carboxydothermus pertinax</name>
    <dbReference type="NCBI Taxonomy" id="870242"/>
    <lineage>
        <taxon>Bacteria</taxon>
        <taxon>Bacillati</taxon>
        <taxon>Bacillota</taxon>
        <taxon>Clostridia</taxon>
        <taxon>Thermoanaerobacterales</taxon>
        <taxon>Thermoanaerobacteraceae</taxon>
        <taxon>Carboxydothermus</taxon>
    </lineage>
</organism>
<evidence type="ECO:0000256" key="1">
    <source>
        <dbReference type="ARBA" id="ARBA00009670"/>
    </source>
</evidence>
<keyword evidence="6" id="KW-1185">Reference proteome</keyword>
<dbReference type="InterPro" id="IPR004147">
    <property type="entry name" value="ABC1_dom"/>
</dbReference>
<evidence type="ECO:0000313" key="6">
    <source>
        <dbReference type="Proteomes" id="UP000187485"/>
    </source>
</evidence>
<evidence type="ECO:0000313" key="5">
    <source>
        <dbReference type="EMBL" id="GAV22479.1"/>
    </source>
</evidence>
<sequence>MLPLAPKHLSRFREIAGVLTEFGFGFLLAYIRRPNNVEKIDLNDYRMTELAGNLKKMLEKLGPTFIKLGQILSTQKDILPKPFQEALEKLQDQVTPLPFREIASYIEENLDSPLEEIFIEFDENPIASASLGQVYRAKLQDEKEVVVKVKRPGVDDLIKTDLQILYRIASFIENKTNWGKLNKPLRMWEELKLSLERELDYTGEARNIDNFRKNVKYKKLIIPKVFWEFTNENILVLEAVYGVKVSERSRLLEMGIDLDRLARDLVEIFVMQILEDGYFHADPHPGNIAVTPLGEIILYDFGMVGFLNPWLKEILISLLISVVKKDFARISELLIELSHREDITPAEIKKDVRDIFNQYYFVSLAYLSLGELLKELLILAKKHEIVIPPEIVLVAKTIIALEGIVKTLNSGLSVAELAEPIATSLLKSRVLKLPSLKKIALEIYDLFDKLTALPGMLESSLANLEKAKLTLKLEERQLDKLTNSFTKSVQFLAVVIFYAAYFLSSPAILKALPLEHRGKMFLFITVAYFSGGYILWKKHRV</sequence>
<protein>
    <recommendedName>
        <fullName evidence="4">ABC1 atypical kinase-like domain-containing protein</fullName>
    </recommendedName>
</protein>
<keyword evidence="2" id="KW-0175">Coiled coil</keyword>
<dbReference type="RefSeq" id="WP_075858962.1">
    <property type="nucleotide sequence ID" value="NZ_BDJK01000014.1"/>
</dbReference>